<evidence type="ECO:0000259" key="4">
    <source>
        <dbReference type="PROSITE" id="PS51891"/>
    </source>
</evidence>
<protein>
    <submittedName>
        <fullName evidence="5">GFA family protein</fullName>
    </submittedName>
</protein>
<feature type="domain" description="CENP-V/GFA" evidence="4">
    <location>
        <begin position="5"/>
        <end position="129"/>
    </location>
</feature>
<accession>A0A5B8LKC1</accession>
<evidence type="ECO:0000256" key="1">
    <source>
        <dbReference type="ARBA" id="ARBA00005495"/>
    </source>
</evidence>
<organism evidence="5 6">
    <name type="scientific">Sphingomonas panacisoli</name>
    <dbReference type="NCBI Taxonomy" id="1813879"/>
    <lineage>
        <taxon>Bacteria</taxon>
        <taxon>Pseudomonadati</taxon>
        <taxon>Pseudomonadota</taxon>
        <taxon>Alphaproteobacteria</taxon>
        <taxon>Sphingomonadales</taxon>
        <taxon>Sphingomonadaceae</taxon>
        <taxon>Sphingomonas</taxon>
    </lineage>
</organism>
<dbReference type="InterPro" id="IPR011057">
    <property type="entry name" value="Mss4-like_sf"/>
</dbReference>
<dbReference type="PANTHER" id="PTHR28620">
    <property type="entry name" value="CENTROMERE PROTEIN V"/>
    <property type="match status" value="1"/>
</dbReference>
<dbReference type="RefSeq" id="WP_146573492.1">
    <property type="nucleotide sequence ID" value="NZ_CP042306.1"/>
</dbReference>
<dbReference type="Pfam" id="PF04828">
    <property type="entry name" value="GFA"/>
    <property type="match status" value="1"/>
</dbReference>
<evidence type="ECO:0000313" key="5">
    <source>
        <dbReference type="EMBL" id="QDZ08698.1"/>
    </source>
</evidence>
<evidence type="ECO:0000256" key="2">
    <source>
        <dbReference type="ARBA" id="ARBA00022723"/>
    </source>
</evidence>
<keyword evidence="3" id="KW-0862">Zinc</keyword>
<dbReference type="AlphaFoldDB" id="A0A5B8LKC1"/>
<dbReference type="GO" id="GO:0046872">
    <property type="term" value="F:metal ion binding"/>
    <property type="evidence" value="ECO:0007669"/>
    <property type="project" value="UniProtKB-KW"/>
</dbReference>
<dbReference type="SUPFAM" id="SSF51316">
    <property type="entry name" value="Mss4-like"/>
    <property type="match status" value="1"/>
</dbReference>
<dbReference type="OrthoDB" id="9805575at2"/>
<dbReference type="KEGG" id="spai:FPZ24_15500"/>
<dbReference type="PANTHER" id="PTHR28620:SF1">
    <property type="entry name" value="CENP-V_GFA DOMAIN-CONTAINING PROTEIN"/>
    <property type="match status" value="1"/>
</dbReference>
<proteinExistence type="inferred from homology"/>
<dbReference type="Proteomes" id="UP000315673">
    <property type="component" value="Chromosome"/>
</dbReference>
<dbReference type="InterPro" id="IPR006913">
    <property type="entry name" value="CENP-V/GFA"/>
</dbReference>
<keyword evidence="2" id="KW-0479">Metal-binding</keyword>
<dbReference type="PROSITE" id="PS51891">
    <property type="entry name" value="CENP_V_GFA"/>
    <property type="match status" value="1"/>
</dbReference>
<dbReference type="EMBL" id="CP042306">
    <property type="protein sequence ID" value="QDZ08698.1"/>
    <property type="molecule type" value="Genomic_DNA"/>
</dbReference>
<comment type="similarity">
    <text evidence="1">Belongs to the Gfa family.</text>
</comment>
<dbReference type="InterPro" id="IPR052355">
    <property type="entry name" value="CENP-V-like"/>
</dbReference>
<sequence>MKRTYRGSCHCKAVTFEADLDLDQGTGKCNCTVCWKQRMWTIGVTPADFRLLSGEDKLADYGRSGDWGEGHHRFCSVCGIHTHGHGKIEAMGGDPYVSVHLSALDDLPVDDLVKAPLTYMDGLHDNWWNPPAETRHL</sequence>
<dbReference type="Gene3D" id="2.170.150.70">
    <property type="match status" value="1"/>
</dbReference>
<dbReference type="GO" id="GO:0016846">
    <property type="term" value="F:carbon-sulfur lyase activity"/>
    <property type="evidence" value="ECO:0007669"/>
    <property type="project" value="InterPro"/>
</dbReference>
<name>A0A5B8LKC1_9SPHN</name>
<reference evidence="5 6" key="1">
    <citation type="submission" date="2019-07" db="EMBL/GenBank/DDBJ databases">
        <title>Full genome sequence of Sphingomonas sp. 4R-6-7(HKS19).</title>
        <authorList>
            <person name="Im W.-T."/>
        </authorList>
    </citation>
    <scope>NUCLEOTIDE SEQUENCE [LARGE SCALE GENOMIC DNA]</scope>
    <source>
        <strain evidence="5 6">HKS19</strain>
    </source>
</reference>
<keyword evidence="6" id="KW-1185">Reference proteome</keyword>
<evidence type="ECO:0000256" key="3">
    <source>
        <dbReference type="ARBA" id="ARBA00022833"/>
    </source>
</evidence>
<gene>
    <name evidence="5" type="ORF">FPZ24_15500</name>
</gene>
<evidence type="ECO:0000313" key="6">
    <source>
        <dbReference type="Proteomes" id="UP000315673"/>
    </source>
</evidence>